<keyword evidence="2" id="KW-1185">Reference proteome</keyword>
<dbReference type="Proteomes" id="UP001164539">
    <property type="component" value="Chromosome 4"/>
</dbReference>
<proteinExistence type="predicted"/>
<comment type="caution">
    <text evidence="1">The sequence shown here is derived from an EMBL/GenBank/DDBJ whole genome shotgun (WGS) entry which is preliminary data.</text>
</comment>
<sequence length="441" mass="48671">MSKTSTRDLLLFLAGLLQLAATTTGLGVNYGTIANNLPPPAEVANFLKTKTIINAIKLFDANPDILRAFANTNISVTVSVGNGDIPNLVQLPAAKNWVAANIAPFYPQTKIIRILVGNEIIHIGNRDWIYNLVPAMKSMNTALMEAGFKHIKLSTPNTPGCLGSSEPPSQGRFRMGYDKDIILPMLQFLSETKSAFMINPYPYFIYNPTMADYMLFKKNKGIYDNYTKLTYYNMFDAQMDSLYSAMKAIGFADVPIVVAETGWPSAGDPDQPAATLDNAATFNWHLVKRVISGIGTPLMPKKKFETYIFALFNENQKPGPTSERNFGLFRPDFTPVYDAGVMLKGEQTPAQPKPEPGAPGRKWCVPRPNTSNAALQENLDWICIQGIDCGPIQPGGACFQPDTLWDHAQYAMNAYYSANGRNDFNCDFKQTGQITTNNPSK</sequence>
<name>A0ACC1YA84_MELAZ</name>
<gene>
    <name evidence="1" type="ORF">OWV82_007794</name>
</gene>
<accession>A0ACC1YA84</accession>
<dbReference type="EMBL" id="CM051397">
    <property type="protein sequence ID" value="KAJ4719879.1"/>
    <property type="molecule type" value="Genomic_DNA"/>
</dbReference>
<organism evidence="1 2">
    <name type="scientific">Melia azedarach</name>
    <name type="common">Chinaberry tree</name>
    <dbReference type="NCBI Taxonomy" id="155640"/>
    <lineage>
        <taxon>Eukaryota</taxon>
        <taxon>Viridiplantae</taxon>
        <taxon>Streptophyta</taxon>
        <taxon>Embryophyta</taxon>
        <taxon>Tracheophyta</taxon>
        <taxon>Spermatophyta</taxon>
        <taxon>Magnoliopsida</taxon>
        <taxon>eudicotyledons</taxon>
        <taxon>Gunneridae</taxon>
        <taxon>Pentapetalae</taxon>
        <taxon>rosids</taxon>
        <taxon>malvids</taxon>
        <taxon>Sapindales</taxon>
        <taxon>Meliaceae</taxon>
        <taxon>Melia</taxon>
    </lineage>
</organism>
<evidence type="ECO:0000313" key="1">
    <source>
        <dbReference type="EMBL" id="KAJ4719879.1"/>
    </source>
</evidence>
<evidence type="ECO:0000313" key="2">
    <source>
        <dbReference type="Proteomes" id="UP001164539"/>
    </source>
</evidence>
<protein>
    <submittedName>
        <fullName evidence="1">Glucan endo-1,3-beta-glucosidase</fullName>
    </submittedName>
</protein>
<reference evidence="1 2" key="1">
    <citation type="journal article" date="2023" name="Science">
        <title>Complex scaffold remodeling in plant triterpene biosynthesis.</title>
        <authorList>
            <person name="De La Pena R."/>
            <person name="Hodgson H."/>
            <person name="Liu J.C."/>
            <person name="Stephenson M.J."/>
            <person name="Martin A.C."/>
            <person name="Owen C."/>
            <person name="Harkess A."/>
            <person name="Leebens-Mack J."/>
            <person name="Jimenez L.E."/>
            <person name="Osbourn A."/>
            <person name="Sattely E.S."/>
        </authorList>
    </citation>
    <scope>NUCLEOTIDE SEQUENCE [LARGE SCALE GENOMIC DNA]</scope>
    <source>
        <strain evidence="2">cv. JPN11</strain>
        <tissue evidence="1">Leaf</tissue>
    </source>
</reference>